<proteinExistence type="predicted"/>
<protein>
    <submittedName>
        <fullName evidence="1">Uncharacterized protein</fullName>
    </submittedName>
</protein>
<accession>A0ABR1B2M2</accession>
<gene>
    <name evidence="1" type="ORF">RUM44_004361</name>
</gene>
<reference evidence="1 2" key="1">
    <citation type="submission" date="2023-09" db="EMBL/GenBank/DDBJ databases">
        <title>Genomes of two closely related lineages of the louse Polyplax serrata with different host specificities.</title>
        <authorList>
            <person name="Martinu J."/>
            <person name="Tarabai H."/>
            <person name="Stefka J."/>
            <person name="Hypsa V."/>
        </authorList>
    </citation>
    <scope>NUCLEOTIDE SEQUENCE [LARGE SCALE GENOMIC DNA]</scope>
    <source>
        <strain evidence="1">98ZLc_SE</strain>
    </source>
</reference>
<comment type="caution">
    <text evidence="1">The sequence shown here is derived from an EMBL/GenBank/DDBJ whole genome shotgun (WGS) entry which is preliminary data.</text>
</comment>
<dbReference type="Proteomes" id="UP001359485">
    <property type="component" value="Unassembled WGS sequence"/>
</dbReference>
<keyword evidence="2" id="KW-1185">Reference proteome</keyword>
<sequence>MHTNRIAFTGCTMTDEEDAQHFRFSTTHISRCHNDRYLQFGCPALQVPTAPQQHLLDASNRKNSYFDKVTSTTFAGDIRLNLPFTFYCSTYIEIDLIWHNPTKQARFVVA</sequence>
<organism evidence="1 2">
    <name type="scientific">Polyplax serrata</name>
    <name type="common">Common mouse louse</name>
    <dbReference type="NCBI Taxonomy" id="468196"/>
    <lineage>
        <taxon>Eukaryota</taxon>
        <taxon>Metazoa</taxon>
        <taxon>Ecdysozoa</taxon>
        <taxon>Arthropoda</taxon>
        <taxon>Hexapoda</taxon>
        <taxon>Insecta</taxon>
        <taxon>Pterygota</taxon>
        <taxon>Neoptera</taxon>
        <taxon>Paraneoptera</taxon>
        <taxon>Psocodea</taxon>
        <taxon>Troctomorpha</taxon>
        <taxon>Phthiraptera</taxon>
        <taxon>Anoplura</taxon>
        <taxon>Polyplacidae</taxon>
        <taxon>Polyplax</taxon>
    </lineage>
</organism>
<name>A0ABR1B2M2_POLSC</name>
<evidence type="ECO:0000313" key="2">
    <source>
        <dbReference type="Proteomes" id="UP001359485"/>
    </source>
</evidence>
<evidence type="ECO:0000313" key="1">
    <source>
        <dbReference type="EMBL" id="KAK6633754.1"/>
    </source>
</evidence>
<dbReference type="EMBL" id="JAWJWF010000004">
    <property type="protein sequence ID" value="KAK6633754.1"/>
    <property type="molecule type" value="Genomic_DNA"/>
</dbReference>